<dbReference type="InterPro" id="IPR011701">
    <property type="entry name" value="MFS"/>
</dbReference>
<keyword evidence="2" id="KW-0813">Transport</keyword>
<keyword evidence="4 6" id="KW-1133">Transmembrane helix</keyword>
<evidence type="ECO:0000313" key="9">
    <source>
        <dbReference type="Proteomes" id="UP001494902"/>
    </source>
</evidence>
<feature type="transmembrane region" description="Helical" evidence="6">
    <location>
        <begin position="104"/>
        <end position="125"/>
    </location>
</feature>
<dbReference type="InterPro" id="IPR020846">
    <property type="entry name" value="MFS_dom"/>
</dbReference>
<feature type="transmembrane region" description="Helical" evidence="6">
    <location>
        <begin position="171"/>
        <end position="193"/>
    </location>
</feature>
<dbReference type="InterPro" id="IPR036259">
    <property type="entry name" value="MFS_trans_sf"/>
</dbReference>
<feature type="transmembrane region" description="Helical" evidence="6">
    <location>
        <begin position="360"/>
        <end position="384"/>
    </location>
</feature>
<feature type="domain" description="Major facilitator superfamily (MFS) profile" evidence="7">
    <location>
        <begin position="13"/>
        <end position="416"/>
    </location>
</feature>
<feature type="transmembrane region" description="Helical" evidence="6">
    <location>
        <begin position="301"/>
        <end position="321"/>
    </location>
</feature>
<dbReference type="PANTHER" id="PTHR43791">
    <property type="entry name" value="PERMEASE-RELATED"/>
    <property type="match status" value="1"/>
</dbReference>
<evidence type="ECO:0000256" key="6">
    <source>
        <dbReference type="SAM" id="Phobius"/>
    </source>
</evidence>
<dbReference type="PANTHER" id="PTHR43791:SF36">
    <property type="entry name" value="TRANSPORTER, PUTATIVE (AFU_ORTHOLOGUE AFUA_6G08340)-RELATED"/>
    <property type="match status" value="1"/>
</dbReference>
<organism evidence="8 9">
    <name type="scientific">Pseudonocardia nematodicida</name>
    <dbReference type="NCBI Taxonomy" id="1206997"/>
    <lineage>
        <taxon>Bacteria</taxon>
        <taxon>Bacillati</taxon>
        <taxon>Actinomycetota</taxon>
        <taxon>Actinomycetes</taxon>
        <taxon>Pseudonocardiales</taxon>
        <taxon>Pseudonocardiaceae</taxon>
        <taxon>Pseudonocardia</taxon>
    </lineage>
</organism>
<dbReference type="Pfam" id="PF07690">
    <property type="entry name" value="MFS_1"/>
    <property type="match status" value="1"/>
</dbReference>
<dbReference type="Gene3D" id="1.20.1250.20">
    <property type="entry name" value="MFS general substrate transporter like domains"/>
    <property type="match status" value="2"/>
</dbReference>
<evidence type="ECO:0000259" key="7">
    <source>
        <dbReference type="PROSITE" id="PS50850"/>
    </source>
</evidence>
<name>A0ABV1KE40_9PSEU</name>
<protein>
    <submittedName>
        <fullName evidence="8">MFS transporter</fullName>
    </submittedName>
</protein>
<keyword evidence="3 6" id="KW-0812">Transmembrane</keyword>
<dbReference type="PROSITE" id="PS50850">
    <property type="entry name" value="MFS"/>
    <property type="match status" value="1"/>
</dbReference>
<feature type="transmembrane region" description="Helical" evidence="6">
    <location>
        <begin position="47"/>
        <end position="67"/>
    </location>
</feature>
<evidence type="ECO:0000256" key="2">
    <source>
        <dbReference type="ARBA" id="ARBA00022448"/>
    </source>
</evidence>
<feature type="transmembrane region" description="Helical" evidence="6">
    <location>
        <begin position="12"/>
        <end position="27"/>
    </location>
</feature>
<feature type="transmembrane region" description="Helical" evidence="6">
    <location>
        <begin position="137"/>
        <end position="159"/>
    </location>
</feature>
<feature type="transmembrane region" description="Helical" evidence="6">
    <location>
        <begin position="390"/>
        <end position="409"/>
    </location>
</feature>
<feature type="transmembrane region" description="Helical" evidence="6">
    <location>
        <begin position="79"/>
        <end position="98"/>
    </location>
</feature>
<comment type="caution">
    <text evidence="8">The sequence shown here is derived from an EMBL/GenBank/DDBJ whole genome shotgun (WGS) entry which is preliminary data.</text>
</comment>
<keyword evidence="9" id="KW-1185">Reference proteome</keyword>
<dbReference type="RefSeq" id="WP_349299800.1">
    <property type="nucleotide sequence ID" value="NZ_JBEDNQ010000008.1"/>
</dbReference>
<evidence type="ECO:0000256" key="5">
    <source>
        <dbReference type="ARBA" id="ARBA00023136"/>
    </source>
</evidence>
<feature type="transmembrane region" description="Helical" evidence="6">
    <location>
        <begin position="327"/>
        <end position="348"/>
    </location>
</feature>
<gene>
    <name evidence="8" type="ORF">WIS52_19850</name>
</gene>
<evidence type="ECO:0000256" key="3">
    <source>
        <dbReference type="ARBA" id="ARBA00022692"/>
    </source>
</evidence>
<accession>A0ABV1KE40</accession>
<dbReference type="EMBL" id="JBEDNQ010000008">
    <property type="protein sequence ID" value="MEQ3552730.1"/>
    <property type="molecule type" value="Genomic_DNA"/>
</dbReference>
<feature type="transmembrane region" description="Helical" evidence="6">
    <location>
        <begin position="270"/>
        <end position="289"/>
    </location>
</feature>
<keyword evidence="5 6" id="KW-0472">Membrane</keyword>
<reference evidence="8 9" key="1">
    <citation type="submission" date="2024-03" db="EMBL/GenBank/DDBJ databases">
        <title>Draft genome sequence of Pseudonocardia nematodicida JCM 31783.</title>
        <authorList>
            <person name="Butdee W."/>
            <person name="Duangmal K."/>
        </authorList>
    </citation>
    <scope>NUCLEOTIDE SEQUENCE [LARGE SCALE GENOMIC DNA]</scope>
    <source>
        <strain evidence="8 9">JCM 31783</strain>
    </source>
</reference>
<dbReference type="CDD" id="cd17319">
    <property type="entry name" value="MFS_ExuT_GudP_like"/>
    <property type="match status" value="1"/>
</dbReference>
<feature type="transmembrane region" description="Helical" evidence="6">
    <location>
        <begin position="237"/>
        <end position="258"/>
    </location>
</feature>
<evidence type="ECO:0000256" key="1">
    <source>
        <dbReference type="ARBA" id="ARBA00004651"/>
    </source>
</evidence>
<comment type="subcellular location">
    <subcellularLocation>
        <location evidence="1">Cell membrane</location>
        <topology evidence="1">Multi-pass membrane protein</topology>
    </subcellularLocation>
</comment>
<evidence type="ECO:0000256" key="4">
    <source>
        <dbReference type="ARBA" id="ARBA00022989"/>
    </source>
</evidence>
<proteinExistence type="predicted"/>
<sequence length="431" mass="46755">MELHTMRVVTRRLIPFLGLLYMVAYIDRSNVGFAKLTLQSDLGLSEAAFFMGAGMFFIAYAIFEVPSNLILERVGARRWFARIAISWGLITVLTSLTWNESSFYVLRFLLGAAEAGFYPGVIYYLTKWFPGQYRARIFGLFIFANPVSFALGNPLLGWLSSLHGNLGLSGWQWIFIVTGVPAVLLGIATLLYLPDTPDKAKWLTAEQKQWINKRLDEEEGPRHDHSNPLSPLKSPRVWFFVAHFLMLVVAAYGLSFWLPTIVSGFGVGDVAIGFLTSIPYVCAALALWLLPRSADRRGEHFWHMGIPLAVAGVAMAASLLVESPVLRLALMSVAAAGILGPQPIFWALSSTLFTGIRAAATIAAINSVGNLGGWLGPLAIGAIVDSTGRVSSGLWIIAGAALLGGVAVVGTRRLVHQRDTTPPVTAPGTPT</sequence>
<evidence type="ECO:0000313" key="8">
    <source>
        <dbReference type="EMBL" id="MEQ3552730.1"/>
    </source>
</evidence>
<dbReference type="Proteomes" id="UP001494902">
    <property type="component" value="Unassembled WGS sequence"/>
</dbReference>
<dbReference type="SUPFAM" id="SSF103473">
    <property type="entry name" value="MFS general substrate transporter"/>
    <property type="match status" value="1"/>
</dbReference>